<accession>A0A7G9G2H0</accession>
<protein>
    <submittedName>
        <fullName evidence="8">PLDc_N domain-containing protein</fullName>
    </submittedName>
</protein>
<feature type="transmembrane region" description="Helical" evidence="6">
    <location>
        <begin position="42"/>
        <end position="61"/>
    </location>
</feature>
<evidence type="ECO:0000256" key="3">
    <source>
        <dbReference type="ARBA" id="ARBA00022692"/>
    </source>
</evidence>
<dbReference type="GO" id="GO:0005886">
    <property type="term" value="C:plasma membrane"/>
    <property type="evidence" value="ECO:0007669"/>
    <property type="project" value="UniProtKB-SubCell"/>
</dbReference>
<proteinExistence type="predicted"/>
<dbReference type="AlphaFoldDB" id="A0A7G9G2H0"/>
<dbReference type="Pfam" id="PF13396">
    <property type="entry name" value="PLDc_N"/>
    <property type="match status" value="1"/>
</dbReference>
<evidence type="ECO:0000259" key="7">
    <source>
        <dbReference type="Pfam" id="PF13396"/>
    </source>
</evidence>
<evidence type="ECO:0000256" key="5">
    <source>
        <dbReference type="ARBA" id="ARBA00023136"/>
    </source>
</evidence>
<evidence type="ECO:0000256" key="4">
    <source>
        <dbReference type="ARBA" id="ARBA00022989"/>
    </source>
</evidence>
<keyword evidence="5 6" id="KW-0472">Membrane</keyword>
<dbReference type="InterPro" id="IPR027379">
    <property type="entry name" value="CLS_N"/>
</dbReference>
<sequence>MKVLLENLPLLMPLIVIELVLMATALIHIFRHPNYRFGNRVVWILAVVFIQIIGPVVYFLFGRGEEE</sequence>
<comment type="subcellular location">
    <subcellularLocation>
        <location evidence="1">Cell membrane</location>
        <topology evidence="1">Multi-pass membrane protein</topology>
    </subcellularLocation>
</comment>
<evidence type="ECO:0000256" key="1">
    <source>
        <dbReference type="ARBA" id="ARBA00004651"/>
    </source>
</evidence>
<reference evidence="8 9" key="1">
    <citation type="submission" date="2020-08" db="EMBL/GenBank/DDBJ databases">
        <authorList>
            <person name="Liu C."/>
            <person name="Sun Q."/>
        </authorList>
    </citation>
    <scope>NUCLEOTIDE SEQUENCE [LARGE SCALE GENOMIC DNA]</scope>
    <source>
        <strain evidence="8 9">NSJ-38</strain>
    </source>
</reference>
<dbReference type="EMBL" id="CP060634">
    <property type="protein sequence ID" value="QNM05002.1"/>
    <property type="molecule type" value="Genomic_DNA"/>
</dbReference>
<keyword evidence="4 6" id="KW-1133">Transmembrane helix</keyword>
<evidence type="ECO:0000313" key="8">
    <source>
        <dbReference type="EMBL" id="QNM05002.1"/>
    </source>
</evidence>
<organism evidence="8 9">
    <name type="scientific">Qiania dongpingensis</name>
    <dbReference type="NCBI Taxonomy" id="2763669"/>
    <lineage>
        <taxon>Bacteria</taxon>
        <taxon>Bacillati</taxon>
        <taxon>Bacillota</taxon>
        <taxon>Clostridia</taxon>
        <taxon>Lachnospirales</taxon>
        <taxon>Lachnospiraceae</taxon>
        <taxon>Qiania</taxon>
    </lineage>
</organism>
<evidence type="ECO:0000256" key="6">
    <source>
        <dbReference type="SAM" id="Phobius"/>
    </source>
</evidence>
<name>A0A7G9G2H0_9FIRM</name>
<keyword evidence="2" id="KW-1003">Cell membrane</keyword>
<dbReference type="KEGG" id="qdo:H9Q78_11175"/>
<evidence type="ECO:0000256" key="2">
    <source>
        <dbReference type="ARBA" id="ARBA00022475"/>
    </source>
</evidence>
<keyword evidence="3 6" id="KW-0812">Transmembrane</keyword>
<feature type="transmembrane region" description="Helical" evidence="6">
    <location>
        <begin position="12"/>
        <end position="30"/>
    </location>
</feature>
<gene>
    <name evidence="8" type="ORF">H9Q78_11175</name>
</gene>
<feature type="domain" description="Cardiolipin synthase N-terminal" evidence="7">
    <location>
        <begin position="20"/>
        <end position="63"/>
    </location>
</feature>
<keyword evidence="9" id="KW-1185">Reference proteome</keyword>
<dbReference type="RefSeq" id="WP_249301757.1">
    <property type="nucleotide sequence ID" value="NZ_CP060634.1"/>
</dbReference>
<dbReference type="Proteomes" id="UP000515823">
    <property type="component" value="Chromosome"/>
</dbReference>
<evidence type="ECO:0000313" key="9">
    <source>
        <dbReference type="Proteomes" id="UP000515823"/>
    </source>
</evidence>